<dbReference type="PANTHER" id="PTHR34388">
    <property type="entry name" value="DNA POLYMERASE III SUBUNIT DELTA"/>
    <property type="match status" value="1"/>
</dbReference>
<evidence type="ECO:0000259" key="10">
    <source>
        <dbReference type="Pfam" id="PF06144"/>
    </source>
</evidence>
<sequence>MLKLYSNQLAAQLDKQLAPVYLVFGEEPLQKQESLDLIRQKARKQGFDERLSFHWDQQFSWQDFLLELNNLSLFAPRRLFELELPAKLPAGAAEQLKQLSTQLHPDLLLVLHASKNATEFARSSWFKQLAQSGVQVQFYPLDDQQFARWLQQRASSMKLQLSSDAVTLLQHHCAGNLLAAAQELEKLALTDHQGRIDAALLEQFLADQSHYSVFQLVDALLQGQGNEALHMLHRLLLQDTEAVIIAWQLQKEIQTLLQMHLAQQQGQPMADFFKNHGIWPKRQAMYHSAVARLPQKWLGYCVAELAAFDRAFKRGLLSDSDLALAHLVSLFVCPVPKVFSLQQVYSHD</sequence>
<accession>A0ABV9JLJ3</accession>
<keyword evidence="5" id="KW-0235">DNA replication</keyword>
<dbReference type="RefSeq" id="WP_377333372.1">
    <property type="nucleotide sequence ID" value="NZ_JBHSGB010000006.1"/>
</dbReference>
<dbReference type="InterPro" id="IPR010372">
    <property type="entry name" value="DNA_pol3_delta_N"/>
</dbReference>
<evidence type="ECO:0000256" key="3">
    <source>
        <dbReference type="ARBA" id="ARBA00022679"/>
    </source>
</evidence>
<keyword evidence="6" id="KW-0239">DNA-directed DNA polymerase</keyword>
<evidence type="ECO:0000256" key="4">
    <source>
        <dbReference type="ARBA" id="ARBA00022695"/>
    </source>
</evidence>
<comment type="catalytic activity">
    <reaction evidence="8">
        <text>DNA(n) + a 2'-deoxyribonucleoside 5'-triphosphate = DNA(n+1) + diphosphate</text>
        <dbReference type="Rhea" id="RHEA:22508"/>
        <dbReference type="Rhea" id="RHEA-COMP:17339"/>
        <dbReference type="Rhea" id="RHEA-COMP:17340"/>
        <dbReference type="ChEBI" id="CHEBI:33019"/>
        <dbReference type="ChEBI" id="CHEBI:61560"/>
        <dbReference type="ChEBI" id="CHEBI:173112"/>
        <dbReference type="EC" id="2.7.7.7"/>
    </reaction>
</comment>
<proteinExistence type="inferred from homology"/>
<evidence type="ECO:0000259" key="11">
    <source>
        <dbReference type="Pfam" id="PF21694"/>
    </source>
</evidence>
<evidence type="ECO:0000256" key="9">
    <source>
        <dbReference type="NCBIfam" id="TIGR01128"/>
    </source>
</evidence>
<comment type="caution">
    <text evidence="12">The sequence shown here is derived from an EMBL/GenBank/DDBJ whole genome shotgun (WGS) entry which is preliminary data.</text>
</comment>
<comment type="similarity">
    <text evidence="7">Belongs to the DNA polymerase HolA subunit family.</text>
</comment>
<feature type="domain" description="DNA polymerase III delta N-terminal" evidence="10">
    <location>
        <begin position="21"/>
        <end position="137"/>
    </location>
</feature>
<dbReference type="Pfam" id="PF21694">
    <property type="entry name" value="DNA_pol3_delta_C"/>
    <property type="match status" value="1"/>
</dbReference>
<keyword evidence="3 12" id="KW-0808">Transferase</keyword>
<dbReference type="Pfam" id="PF06144">
    <property type="entry name" value="DNA_pol3_delta"/>
    <property type="match status" value="1"/>
</dbReference>
<protein>
    <recommendedName>
        <fullName evidence="2 9">DNA polymerase III subunit delta</fullName>
        <ecNumber evidence="1 9">2.7.7.7</ecNumber>
    </recommendedName>
</protein>
<dbReference type="Gene3D" id="3.40.50.300">
    <property type="entry name" value="P-loop containing nucleotide triphosphate hydrolases"/>
    <property type="match status" value="1"/>
</dbReference>
<dbReference type="InterPro" id="IPR005790">
    <property type="entry name" value="DNA_polIII_delta"/>
</dbReference>
<dbReference type="InterPro" id="IPR027417">
    <property type="entry name" value="P-loop_NTPase"/>
</dbReference>
<dbReference type="NCBIfam" id="TIGR01128">
    <property type="entry name" value="holA"/>
    <property type="match status" value="1"/>
</dbReference>
<evidence type="ECO:0000256" key="5">
    <source>
        <dbReference type="ARBA" id="ARBA00022705"/>
    </source>
</evidence>
<dbReference type="InterPro" id="IPR008921">
    <property type="entry name" value="DNA_pol3_clamp-load_cplx_C"/>
</dbReference>
<reference evidence="13" key="1">
    <citation type="journal article" date="2019" name="Int. J. Syst. Evol. Microbiol.">
        <title>The Global Catalogue of Microorganisms (GCM) 10K type strain sequencing project: providing services to taxonomists for standard genome sequencing and annotation.</title>
        <authorList>
            <consortium name="The Broad Institute Genomics Platform"/>
            <consortium name="The Broad Institute Genome Sequencing Center for Infectious Disease"/>
            <person name="Wu L."/>
            <person name="Ma J."/>
        </authorList>
    </citation>
    <scope>NUCLEOTIDE SEQUENCE [LARGE SCALE GENOMIC DNA]</scope>
    <source>
        <strain evidence="13">DT28</strain>
    </source>
</reference>
<dbReference type="Gene3D" id="1.10.8.60">
    <property type="match status" value="1"/>
</dbReference>
<keyword evidence="4 12" id="KW-0548">Nucleotidyltransferase</keyword>
<dbReference type="EMBL" id="JBHSGB010000006">
    <property type="protein sequence ID" value="MFC4655081.1"/>
    <property type="molecule type" value="Genomic_DNA"/>
</dbReference>
<dbReference type="Gene3D" id="1.20.272.10">
    <property type="match status" value="1"/>
</dbReference>
<evidence type="ECO:0000256" key="7">
    <source>
        <dbReference type="ARBA" id="ARBA00034754"/>
    </source>
</evidence>
<evidence type="ECO:0000313" key="13">
    <source>
        <dbReference type="Proteomes" id="UP001595962"/>
    </source>
</evidence>
<dbReference type="PANTHER" id="PTHR34388:SF1">
    <property type="entry name" value="DNA POLYMERASE III SUBUNIT DELTA"/>
    <property type="match status" value="1"/>
</dbReference>
<keyword evidence="13" id="KW-1185">Reference proteome</keyword>
<evidence type="ECO:0000256" key="6">
    <source>
        <dbReference type="ARBA" id="ARBA00022932"/>
    </source>
</evidence>
<feature type="domain" description="DNA polymerase III delta subunit-like C-terminal" evidence="11">
    <location>
        <begin position="212"/>
        <end position="319"/>
    </location>
</feature>
<gene>
    <name evidence="12" type="primary">holA</name>
    <name evidence="12" type="ORF">ACFO3I_08645</name>
</gene>
<name>A0ABV9JLJ3_9GAMM</name>
<dbReference type="GO" id="GO:0003887">
    <property type="term" value="F:DNA-directed DNA polymerase activity"/>
    <property type="evidence" value="ECO:0007669"/>
    <property type="project" value="UniProtKB-EC"/>
</dbReference>
<evidence type="ECO:0000256" key="1">
    <source>
        <dbReference type="ARBA" id="ARBA00012417"/>
    </source>
</evidence>
<dbReference type="InterPro" id="IPR048466">
    <property type="entry name" value="DNA_pol3_delta-like_C"/>
</dbReference>
<dbReference type="Proteomes" id="UP001595962">
    <property type="component" value="Unassembled WGS sequence"/>
</dbReference>
<dbReference type="SUPFAM" id="SSF48019">
    <property type="entry name" value="post-AAA+ oligomerization domain-like"/>
    <property type="match status" value="1"/>
</dbReference>
<evidence type="ECO:0000256" key="2">
    <source>
        <dbReference type="ARBA" id="ARBA00017703"/>
    </source>
</evidence>
<organism evidence="12 13">
    <name type="scientific">Rheinheimera marina</name>
    <dbReference type="NCBI Taxonomy" id="1774958"/>
    <lineage>
        <taxon>Bacteria</taxon>
        <taxon>Pseudomonadati</taxon>
        <taxon>Pseudomonadota</taxon>
        <taxon>Gammaproteobacteria</taxon>
        <taxon>Chromatiales</taxon>
        <taxon>Chromatiaceae</taxon>
        <taxon>Rheinheimera</taxon>
    </lineage>
</organism>
<dbReference type="EC" id="2.7.7.7" evidence="1 9"/>
<dbReference type="CDD" id="cd18138">
    <property type="entry name" value="HLD_clamp_pol_III_delta"/>
    <property type="match status" value="1"/>
</dbReference>
<evidence type="ECO:0000313" key="12">
    <source>
        <dbReference type="EMBL" id="MFC4655081.1"/>
    </source>
</evidence>
<evidence type="ECO:0000256" key="8">
    <source>
        <dbReference type="ARBA" id="ARBA00049244"/>
    </source>
</evidence>
<dbReference type="SUPFAM" id="SSF52540">
    <property type="entry name" value="P-loop containing nucleoside triphosphate hydrolases"/>
    <property type="match status" value="1"/>
</dbReference>